<dbReference type="AlphaFoldDB" id="A0A9N9GTG3"/>
<gene>
    <name evidence="2" type="ORF">FMOSSE_LOCUS10577</name>
</gene>
<protein>
    <submittedName>
        <fullName evidence="2">8939_t:CDS:1</fullName>
    </submittedName>
</protein>
<feature type="region of interest" description="Disordered" evidence="1">
    <location>
        <begin position="613"/>
        <end position="633"/>
    </location>
</feature>
<feature type="region of interest" description="Disordered" evidence="1">
    <location>
        <begin position="161"/>
        <end position="249"/>
    </location>
</feature>
<dbReference type="EMBL" id="CAJVPP010003578">
    <property type="protein sequence ID" value="CAG8632837.1"/>
    <property type="molecule type" value="Genomic_DNA"/>
</dbReference>
<dbReference type="Proteomes" id="UP000789375">
    <property type="component" value="Unassembled WGS sequence"/>
</dbReference>
<evidence type="ECO:0000313" key="2">
    <source>
        <dbReference type="EMBL" id="CAG8632837.1"/>
    </source>
</evidence>
<accession>A0A9N9GTG3</accession>
<evidence type="ECO:0000313" key="3">
    <source>
        <dbReference type="Proteomes" id="UP000789375"/>
    </source>
</evidence>
<name>A0A9N9GTG3_FUNMO</name>
<proteinExistence type="predicted"/>
<sequence>MTFISEKIHPYFTSIEAGFWGLKHYVDWITKNESELPLWETCLTDFYGSSEFIVNHRSLPRLDRVVAEKILNAKELPQTKELMKAFEYHTNRYTTENMENLFIRLTVVHVQNEENIFASASRKMQTKKEKVQDVSKNDNCPLFSNEPVEETFPVITPTLNLCGRSPPPSYRSGDNSFVDYSEDPTEVKDAEASPDEIDIFFQGPPNVVKDAKPKSKKRRLMKSTGSKSAKRNKSSNKNPSMNVQSGTEDEIVDARQTLSDESESSIEETKKSEKSKTILSWGHVIDKIKISNNSDHDWLANGYNISRDFREFQLATVDRLKNNPRLSYATDADEIMCLSSIIYVKEDKPIYINCTDQIWKSALHRSLTPIALPLKVRLFMLDYNTLLTDKKSLKEKWRQTWAECDASMTEKEANIFDCVQLVTRNFFLNISSRNTGNNIMDEDTFVHRYCHLMLEEIFNTTNYKLLWANGESSSSKERRKSDDNQHGRKPDFRVLFEEENEIIFGEIKPPRASNNVVNHALIKLAEFMKGSLDSLHERFGYSPCSETFGGIIKGCQVELFSMDLAFDGLYRFKQIGRMLLPTEDANFLNLVTVISTFYSLLEKVDRSIEELKRPSTPTGLSYHRESNSSPHKVHIPDLKIPPPAID</sequence>
<evidence type="ECO:0000256" key="1">
    <source>
        <dbReference type="SAM" id="MobiDB-lite"/>
    </source>
</evidence>
<keyword evidence="3" id="KW-1185">Reference proteome</keyword>
<comment type="caution">
    <text evidence="2">The sequence shown here is derived from an EMBL/GenBank/DDBJ whole genome shotgun (WGS) entry which is preliminary data.</text>
</comment>
<reference evidence="2" key="1">
    <citation type="submission" date="2021-06" db="EMBL/GenBank/DDBJ databases">
        <authorList>
            <person name="Kallberg Y."/>
            <person name="Tangrot J."/>
            <person name="Rosling A."/>
        </authorList>
    </citation>
    <scope>NUCLEOTIDE SEQUENCE</scope>
    <source>
        <strain evidence="2">87-6 pot B 2015</strain>
    </source>
</reference>
<organism evidence="2 3">
    <name type="scientific">Funneliformis mosseae</name>
    <name type="common">Endomycorrhizal fungus</name>
    <name type="synonym">Glomus mosseae</name>
    <dbReference type="NCBI Taxonomy" id="27381"/>
    <lineage>
        <taxon>Eukaryota</taxon>
        <taxon>Fungi</taxon>
        <taxon>Fungi incertae sedis</taxon>
        <taxon>Mucoromycota</taxon>
        <taxon>Glomeromycotina</taxon>
        <taxon>Glomeromycetes</taxon>
        <taxon>Glomerales</taxon>
        <taxon>Glomeraceae</taxon>
        <taxon>Funneliformis</taxon>
    </lineage>
</organism>